<gene>
    <name evidence="1" type="ORF">J2S62_000050</name>
</gene>
<comment type="caution">
    <text evidence="1">The sequence shown here is derived from an EMBL/GenBank/DDBJ whole genome shotgun (WGS) entry which is preliminary data.</text>
</comment>
<keyword evidence="2" id="KW-1185">Reference proteome</keyword>
<name>A0ABU2AWS4_9MICC</name>
<sequence>MASSSAARGASDAWFRSGLYCLPHPYRLAHDVGVKPYWAAPPVEGPPNISVEKCYFFGAGITDTRVSARTSSCRRIWIG</sequence>
<dbReference type="EMBL" id="JAVDYJ010000001">
    <property type="protein sequence ID" value="MDR7345793.1"/>
    <property type="molecule type" value="Genomic_DNA"/>
</dbReference>
<dbReference type="Proteomes" id="UP001183794">
    <property type="component" value="Unassembled WGS sequence"/>
</dbReference>
<evidence type="ECO:0000313" key="1">
    <source>
        <dbReference type="EMBL" id="MDR7345793.1"/>
    </source>
</evidence>
<evidence type="ECO:0000313" key="2">
    <source>
        <dbReference type="Proteomes" id="UP001183794"/>
    </source>
</evidence>
<protein>
    <submittedName>
        <fullName evidence="1">Uncharacterized protein</fullName>
    </submittedName>
</protein>
<proteinExistence type="predicted"/>
<reference evidence="1 2" key="1">
    <citation type="submission" date="2023-07" db="EMBL/GenBank/DDBJ databases">
        <title>Sequencing the genomes of 1000 actinobacteria strains.</title>
        <authorList>
            <person name="Klenk H.-P."/>
        </authorList>
    </citation>
    <scope>NUCLEOTIDE SEQUENCE [LARGE SCALE GENOMIC DNA]</scope>
    <source>
        <strain evidence="1 2">DSM 22966</strain>
    </source>
</reference>
<organism evidence="1 2">
    <name type="scientific">Enteractinococcus fodinae</name>
    <dbReference type="NCBI Taxonomy" id="684663"/>
    <lineage>
        <taxon>Bacteria</taxon>
        <taxon>Bacillati</taxon>
        <taxon>Actinomycetota</taxon>
        <taxon>Actinomycetes</taxon>
        <taxon>Micrococcales</taxon>
        <taxon>Micrococcaceae</taxon>
    </lineage>
</organism>
<accession>A0ABU2AWS4</accession>